<dbReference type="HOGENOM" id="CLU_949265_0_0_6"/>
<dbReference type="AlphaFoldDB" id="G9ELD2"/>
<evidence type="ECO:0000313" key="2">
    <source>
        <dbReference type="EMBL" id="EHL31767.1"/>
    </source>
</evidence>
<evidence type="ECO:0000259" key="1">
    <source>
        <dbReference type="Pfam" id="PF08808"/>
    </source>
</evidence>
<dbReference type="InParanoid" id="G9ELD2"/>
<evidence type="ECO:0000313" key="3">
    <source>
        <dbReference type="Proteomes" id="UP000002770"/>
    </source>
</evidence>
<dbReference type="InterPro" id="IPR014914">
    <property type="entry name" value="RES_dom"/>
</dbReference>
<reference evidence="2 3" key="1">
    <citation type="journal article" date="2011" name="BMC Genomics">
        <title>Insight into cross-talk between intra-amoebal pathogens.</title>
        <authorList>
            <person name="Gimenez G."/>
            <person name="Bertelli C."/>
            <person name="Moliner C."/>
            <person name="Robert C."/>
            <person name="Raoult D."/>
            <person name="Fournier P.E."/>
            <person name="Greub G."/>
        </authorList>
    </citation>
    <scope>NUCLEOTIDE SEQUENCE [LARGE SCALE GENOMIC DNA]</scope>
    <source>
        <strain evidence="2 3">LLAP12</strain>
    </source>
</reference>
<gene>
    <name evidence="2" type="ORF">LDG_5929</name>
</gene>
<dbReference type="OrthoDB" id="5645740at2"/>
<proteinExistence type="predicted"/>
<protein>
    <recommendedName>
        <fullName evidence="1">RES domain-containing protein</fullName>
    </recommendedName>
</protein>
<dbReference type="Proteomes" id="UP000002770">
    <property type="component" value="Unassembled WGS sequence"/>
</dbReference>
<dbReference type="RefSeq" id="WP_006869878.1">
    <property type="nucleotide sequence ID" value="NZ_JH413808.1"/>
</dbReference>
<feature type="domain" description="RES" evidence="1">
    <location>
        <begin position="69"/>
        <end position="259"/>
    </location>
</feature>
<accession>G9ELD2</accession>
<organism evidence="2 3">
    <name type="scientific">Legionella drancourtii LLAP12</name>
    <dbReference type="NCBI Taxonomy" id="658187"/>
    <lineage>
        <taxon>Bacteria</taxon>
        <taxon>Pseudomonadati</taxon>
        <taxon>Pseudomonadota</taxon>
        <taxon>Gammaproteobacteria</taxon>
        <taxon>Legionellales</taxon>
        <taxon>Legionellaceae</taxon>
        <taxon>Legionella</taxon>
    </lineage>
</organism>
<sequence length="293" mass="33572">MKPYDHKIFILLDSVPPRAIKRWIKLHDQIIDYTAEHFSYFAYRRSKIMEELKTSLRDNSINFEFNNWVRVVSQEFSNTPLSTIGSYISFPGGRFNIGNIDPQRFPQFPALYLASESATAFLEMKGLEPEETHEGLTGSELSVAGNFSHFQVQGELTNVLDLTNEEALRSFYNLIKDIQLPIYYIKKARELKSSAMPPVKNLPELLSTIFAPNWRLMPMQFDVPANSQILGQIAQSAGLEGILYPSIKTQKTVLAIYPQNFSYSDSFIEIEGRVAKTVEHTRIDKNTFKNYLP</sequence>
<keyword evidence="3" id="KW-1185">Reference proteome</keyword>
<dbReference type="Pfam" id="PF08808">
    <property type="entry name" value="RES"/>
    <property type="match status" value="1"/>
</dbReference>
<dbReference type="EMBL" id="JH413808">
    <property type="protein sequence ID" value="EHL31767.1"/>
    <property type="molecule type" value="Genomic_DNA"/>
</dbReference>
<name>G9ELD2_9GAMM</name>